<evidence type="ECO:0000313" key="1">
    <source>
        <dbReference type="EMBL" id="SEL12811.1"/>
    </source>
</evidence>
<accession>A0A1H7MNY3</accession>
<dbReference type="Proteomes" id="UP000186015">
    <property type="component" value="Unassembled WGS sequence"/>
</dbReference>
<dbReference type="OrthoDB" id="2061894at2"/>
<proteinExistence type="predicted"/>
<organism evidence="1">
    <name type="scientific">Ruminococcus albus</name>
    <dbReference type="NCBI Taxonomy" id="1264"/>
    <lineage>
        <taxon>Bacteria</taxon>
        <taxon>Bacillati</taxon>
        <taxon>Bacillota</taxon>
        <taxon>Clostridia</taxon>
        <taxon>Eubacteriales</taxon>
        <taxon>Oscillospiraceae</taxon>
        <taxon>Ruminococcus</taxon>
    </lineage>
</organism>
<dbReference type="RefSeq" id="WP_074834301.1">
    <property type="nucleotide sequence ID" value="NZ_FOAT01000012.1"/>
</dbReference>
<gene>
    <name evidence="1" type="ORF">SAMN05216469_11273</name>
</gene>
<reference evidence="1" key="1">
    <citation type="submission" date="2016-10" db="EMBL/GenBank/DDBJ databases">
        <authorList>
            <person name="de Groot N.N."/>
        </authorList>
    </citation>
    <scope>NUCLEOTIDE SEQUENCE [LARGE SCALE GENOMIC DNA]</scope>
    <source>
        <strain evidence="1">KH2T6</strain>
    </source>
</reference>
<dbReference type="AlphaFoldDB" id="A0A1H7MNY3"/>
<sequence length="171" mass="19024">MNAITKTNEINTNAAALNITVDDGMRAIPITNTLGTEIGKFYFRPTDIGIIDRYNEIIEKVPDVFKPLENININADGTADSDIEMQTLKECESKLYELCDYLFNGNLSEAFFGSMHPFSPLDSGMFYCENALDSVGKFIAAQFQRSVKGVEKRISGYTKGYKSAPGKHRKA</sequence>
<protein>
    <submittedName>
        <fullName evidence="1">Uncharacterized protein</fullName>
    </submittedName>
</protein>
<name>A0A1H7MNY3_RUMAL</name>
<dbReference type="EMBL" id="FOAT01000012">
    <property type="protein sequence ID" value="SEL12811.1"/>
    <property type="molecule type" value="Genomic_DNA"/>
</dbReference>